<gene>
    <name evidence="1" type="ORF">EGYM00163_LOCUS43342</name>
</gene>
<dbReference type="AlphaFoldDB" id="A0A7S4GC21"/>
<evidence type="ECO:0000313" key="1">
    <source>
        <dbReference type="EMBL" id="CAE0832060.1"/>
    </source>
</evidence>
<organism evidence="1">
    <name type="scientific">Eutreptiella gymnastica</name>
    <dbReference type="NCBI Taxonomy" id="73025"/>
    <lineage>
        <taxon>Eukaryota</taxon>
        <taxon>Discoba</taxon>
        <taxon>Euglenozoa</taxon>
        <taxon>Euglenida</taxon>
        <taxon>Spirocuta</taxon>
        <taxon>Euglenophyceae</taxon>
        <taxon>Eutreptiales</taxon>
        <taxon>Eutreptiaceae</taxon>
        <taxon>Eutreptiella</taxon>
    </lineage>
</organism>
<sequence>MARHTCSVGKGQLERAGRLGAVPSDLEGRPARRLHDSPGILCAAAQLSRLRLPSFELKCGNLEEFANGERSRALQLINGKNESGSCRHRRVNDKCGKGRTMRLFGCHSPFSCLLGHSFVGPVSEHVGETCVPQCLT</sequence>
<accession>A0A7S4GC21</accession>
<protein>
    <submittedName>
        <fullName evidence="1">Uncharacterized protein</fullName>
    </submittedName>
</protein>
<dbReference type="EMBL" id="HBJA01125825">
    <property type="protein sequence ID" value="CAE0832060.1"/>
    <property type="molecule type" value="Transcribed_RNA"/>
</dbReference>
<name>A0A7S4GC21_9EUGL</name>
<proteinExistence type="predicted"/>
<reference evidence="1" key="1">
    <citation type="submission" date="2021-01" db="EMBL/GenBank/DDBJ databases">
        <authorList>
            <person name="Corre E."/>
            <person name="Pelletier E."/>
            <person name="Niang G."/>
            <person name="Scheremetjew M."/>
            <person name="Finn R."/>
            <person name="Kale V."/>
            <person name="Holt S."/>
            <person name="Cochrane G."/>
            <person name="Meng A."/>
            <person name="Brown T."/>
            <person name="Cohen L."/>
        </authorList>
    </citation>
    <scope>NUCLEOTIDE SEQUENCE</scope>
    <source>
        <strain evidence="1">CCMP1594</strain>
    </source>
</reference>